<reference evidence="1 2" key="1">
    <citation type="submission" date="2019-05" db="EMBL/GenBank/DDBJ databases">
        <title>Erythrobacter marisflavi sp. nov., isolated from isolated from water of an estuary environment.</title>
        <authorList>
            <person name="Yoon J.-H."/>
        </authorList>
    </citation>
    <scope>NUCLEOTIDE SEQUENCE [LARGE SCALE GENOMIC DNA]</scope>
    <source>
        <strain evidence="1 2">KEM-5</strain>
    </source>
</reference>
<dbReference type="AlphaFoldDB" id="A0A5S3NY85"/>
<dbReference type="RefSeq" id="WP_138619471.1">
    <property type="nucleotide sequence ID" value="NZ_VCAO01000012.1"/>
</dbReference>
<keyword evidence="2" id="KW-1185">Reference proteome</keyword>
<gene>
    <name evidence="1" type="ORF">FEV51_12765</name>
</gene>
<evidence type="ECO:0000313" key="2">
    <source>
        <dbReference type="Proteomes" id="UP000309668"/>
    </source>
</evidence>
<dbReference type="OrthoDB" id="7170694at2"/>
<protein>
    <submittedName>
        <fullName evidence="1">Uncharacterized protein</fullName>
    </submittedName>
</protein>
<comment type="caution">
    <text evidence="1">The sequence shown here is derived from an EMBL/GenBank/DDBJ whole genome shotgun (WGS) entry which is preliminary data.</text>
</comment>
<dbReference type="EMBL" id="VCAO01000012">
    <property type="protein sequence ID" value="TMM45341.1"/>
    <property type="molecule type" value="Genomic_DNA"/>
</dbReference>
<sequence length="187" mass="20586">MDQWDCKLEKVDVRVDVPDLQLIKGSGACGTFSIENGRAVIRYSSDMLKRPDALAATFAHELCHYLLCEAGDPPGGPDLMEHATDCAAIYLGFGVLLSNSARHMEHSVDVGGFGWRSWSAGYLSEEARVTATAMFAALHQYDLRDAERALKPHLRKDMQKATKAIAADHPNFAASLSQIDLFNWNFG</sequence>
<evidence type="ECO:0000313" key="1">
    <source>
        <dbReference type="EMBL" id="TMM45341.1"/>
    </source>
</evidence>
<dbReference type="Proteomes" id="UP000309668">
    <property type="component" value="Unassembled WGS sequence"/>
</dbReference>
<proteinExistence type="predicted"/>
<accession>A0A5S3NY85</accession>
<organism evidence="1 2">
    <name type="scientific">Qipengyuania marisflavi</name>
    <dbReference type="NCBI Taxonomy" id="2486356"/>
    <lineage>
        <taxon>Bacteria</taxon>
        <taxon>Pseudomonadati</taxon>
        <taxon>Pseudomonadota</taxon>
        <taxon>Alphaproteobacteria</taxon>
        <taxon>Sphingomonadales</taxon>
        <taxon>Erythrobacteraceae</taxon>
        <taxon>Qipengyuania</taxon>
    </lineage>
</organism>
<name>A0A5S3NY85_9SPHN</name>